<evidence type="ECO:0000313" key="3">
    <source>
        <dbReference type="Proteomes" id="UP000688947"/>
    </source>
</evidence>
<evidence type="ECO:0000313" key="2">
    <source>
        <dbReference type="EMBL" id="KAG6942836.1"/>
    </source>
</evidence>
<reference evidence="2" key="1">
    <citation type="submission" date="2021-01" db="EMBL/GenBank/DDBJ databases">
        <title>Phytophthora aleatoria, a newly-described species from Pinus radiata is distinct from Phytophthora cactorum isolates based on comparative genomics.</title>
        <authorList>
            <person name="Mcdougal R."/>
            <person name="Panda P."/>
            <person name="Williams N."/>
            <person name="Studholme D.J."/>
        </authorList>
    </citation>
    <scope>NUCLEOTIDE SEQUENCE</scope>
    <source>
        <strain evidence="2">NZFS 3830</strain>
    </source>
</reference>
<protein>
    <submittedName>
        <fullName evidence="2">Uncharacterized protein</fullName>
    </submittedName>
</protein>
<evidence type="ECO:0000256" key="1">
    <source>
        <dbReference type="SAM" id="MobiDB-lite"/>
    </source>
</evidence>
<feature type="compositionally biased region" description="Low complexity" evidence="1">
    <location>
        <begin position="316"/>
        <end position="329"/>
    </location>
</feature>
<dbReference type="VEuPathDB" id="FungiDB:PC110_g18883"/>
<dbReference type="EMBL" id="JAENGZ010002796">
    <property type="protein sequence ID" value="KAG6942836.1"/>
    <property type="molecule type" value="Genomic_DNA"/>
</dbReference>
<comment type="caution">
    <text evidence="2">The sequence shown here is derived from an EMBL/GenBank/DDBJ whole genome shotgun (WGS) entry which is preliminary data.</text>
</comment>
<name>A0A8T1TKU3_9STRA</name>
<accession>A0A8T1TKU3</accession>
<dbReference type="Proteomes" id="UP000688947">
    <property type="component" value="Unassembled WGS sequence"/>
</dbReference>
<proteinExistence type="predicted"/>
<feature type="non-terminal residue" evidence="2">
    <location>
        <position position="1"/>
    </location>
</feature>
<sequence>QATAEIEELKAELKRAKESDAAHLRRFMDAQVSLDASTETTEKLRQFIKSIQESNLSIQKQVQREREVFKAKVVANAKQTSKLHRLLSDLIKGDSSDVQALQSKVAVQRDRIHRLTRANGIFASRWIFARWMLLPSCWLPKVRIASGDIKRDLLDLDQSTRDALAQLQQLDAAAGVSTPLKVNIAKAVHYTKQPGKRRRLRRAGCSSESSPSPSSNSEDSKRPRRKPSGGPKAALAAAGLADVPGIASGPSPSKRRGLRMPKAWRKTKPAKKRRAASGPIAVPPKDRPVFKTTDPRLRGSQAAPAAPSSPSPSPIIPSVAAPASGPSLAVTQGSAQASLSTDDSRAVQRSIASGWRRSSVESSAASSTSSAPLTHSGPGVVIVSTFAPGFDPRSTIPSSDIPVPVHGVQPIVRSSAKLPSSTNTIVDLRFHKKTTQRCWFAIICARVPTPIGGQAVAPCSIEGIIAFANFADANHPFQAYLRSLPDRSSIFDSSVLDIDMWERHYWVANSAVERMIRAMFQDLSFNKEVVKAILQQWKEYVKFRKKRADVL</sequence>
<dbReference type="AlphaFoldDB" id="A0A8T1TKU3"/>
<organism evidence="2 3">
    <name type="scientific">Phytophthora cactorum</name>
    <dbReference type="NCBI Taxonomy" id="29920"/>
    <lineage>
        <taxon>Eukaryota</taxon>
        <taxon>Sar</taxon>
        <taxon>Stramenopiles</taxon>
        <taxon>Oomycota</taxon>
        <taxon>Peronosporomycetes</taxon>
        <taxon>Peronosporales</taxon>
        <taxon>Peronosporaceae</taxon>
        <taxon>Phytophthora</taxon>
    </lineage>
</organism>
<feature type="region of interest" description="Disordered" evidence="1">
    <location>
        <begin position="190"/>
        <end position="374"/>
    </location>
</feature>
<feature type="compositionally biased region" description="Low complexity" evidence="1">
    <location>
        <begin position="206"/>
        <end position="217"/>
    </location>
</feature>
<feature type="compositionally biased region" description="Polar residues" evidence="1">
    <location>
        <begin position="330"/>
        <end position="341"/>
    </location>
</feature>
<feature type="compositionally biased region" description="Basic and acidic residues" evidence="1">
    <location>
        <begin position="284"/>
        <end position="297"/>
    </location>
</feature>
<gene>
    <name evidence="2" type="ORF">JG687_00018835</name>
</gene>
<dbReference type="OrthoDB" id="137003at2759"/>
<feature type="compositionally biased region" description="Low complexity" evidence="1">
    <location>
        <begin position="360"/>
        <end position="371"/>
    </location>
</feature>
<feature type="compositionally biased region" description="Basic residues" evidence="1">
    <location>
        <begin position="253"/>
        <end position="275"/>
    </location>
</feature>